<dbReference type="InterPro" id="IPR011101">
    <property type="entry name" value="DUF5131"/>
</dbReference>
<dbReference type="Proteomes" id="UP000251545">
    <property type="component" value="Unassembled WGS sequence"/>
</dbReference>
<dbReference type="RefSeq" id="WP_105472859.1">
    <property type="nucleotide sequence ID" value="NZ_PVEO01000002.1"/>
</dbReference>
<protein>
    <submittedName>
        <fullName evidence="1">Protein gp37</fullName>
    </submittedName>
</protein>
<dbReference type="AlphaFoldDB" id="A0A362X1P9"/>
<name>A0A362X1P9_9FLAO</name>
<evidence type="ECO:0000313" key="1">
    <source>
        <dbReference type="EMBL" id="PQV50283.1"/>
    </source>
</evidence>
<evidence type="ECO:0000313" key="2">
    <source>
        <dbReference type="Proteomes" id="UP000251545"/>
    </source>
</evidence>
<dbReference type="Pfam" id="PF07505">
    <property type="entry name" value="DUF5131"/>
    <property type="match status" value="1"/>
</dbReference>
<reference evidence="1 2" key="1">
    <citation type="submission" date="2018-02" db="EMBL/GenBank/DDBJ databases">
        <title>Genomic Encyclopedia of Archaeal and Bacterial Type Strains, Phase II (KMG-II): from individual species to whole genera.</title>
        <authorList>
            <person name="Goeker M."/>
        </authorList>
    </citation>
    <scope>NUCLEOTIDE SEQUENCE [LARGE SCALE GENOMIC DNA]</scope>
    <source>
        <strain evidence="1 2">DSM 21165</strain>
    </source>
</reference>
<proteinExistence type="predicted"/>
<sequence>MAKKESSISWTNFTWNPWMGCHKVSAGCKFCYLYRNFENQNQDAKNVFINTSQLFKPLSIKKSQLIFTCSMSDFFLQEADKVRPQVWEIIKNSQHHTFQILTKRPERIKECLPKDWCQKNYSNVWLGVSIESMNELHRLHTLKDVPCELRWVSFEPLLGEIFLSKDEIDIIDWAVIGGESGTNGNYRKPELSWFLSLLYQLRDSQTPIFFKQFGTWYHHNHFYLRDWKGEKYCPNFNEFFRIRQYPKIKDNG</sequence>
<accession>A0A362X1P9</accession>
<organism evidence="1 2">
    <name type="scientific">Jejuia pallidilutea</name>
    <dbReference type="NCBI Taxonomy" id="504487"/>
    <lineage>
        <taxon>Bacteria</taxon>
        <taxon>Pseudomonadati</taxon>
        <taxon>Bacteroidota</taxon>
        <taxon>Flavobacteriia</taxon>
        <taxon>Flavobacteriales</taxon>
        <taxon>Flavobacteriaceae</taxon>
        <taxon>Jejuia</taxon>
    </lineage>
</organism>
<comment type="caution">
    <text evidence="1">The sequence shown here is derived from an EMBL/GenBank/DDBJ whole genome shotgun (WGS) entry which is preliminary data.</text>
</comment>
<dbReference type="EMBL" id="PVEO01000002">
    <property type="protein sequence ID" value="PQV50283.1"/>
    <property type="molecule type" value="Genomic_DNA"/>
</dbReference>
<gene>
    <name evidence="1" type="ORF">CLV33_102142</name>
</gene>